<dbReference type="Gene3D" id="3.40.50.1820">
    <property type="entry name" value="alpha/beta hydrolase"/>
    <property type="match status" value="1"/>
</dbReference>
<dbReference type="InterPro" id="IPR009199">
    <property type="entry name" value="PhoPQ-act_pathogen-rel_PqaA"/>
</dbReference>
<dbReference type="OrthoDB" id="8950502at2"/>
<dbReference type="Proteomes" id="UP001214201">
    <property type="component" value="Chromosome"/>
</dbReference>
<dbReference type="AlphaFoldDB" id="A0A2S7DSY5"/>
<feature type="chain" id="PRO_5044580198" evidence="2">
    <location>
        <begin position="22"/>
        <end position="496"/>
    </location>
</feature>
<keyword evidence="6" id="KW-1185">Reference proteome</keyword>
<sequence>MRLMTYCNIAWLVLVTGSALASTATDRCAISPEVGFDQALVCYHDAVEQQPLVYTRLATSTVNGVERRDYLLTSQTWSPESLVTPAVWQHDVAIYLPTDALPTRAVLLSTNGTRNAAPESPAQPPSELPSEALAALARRSRTVVIAVSDIPNQALTYQGDGMPRREDDSVAYTWAQFLKAPQQRKTMPLHVPMAAAIARSMSLAERELAPLNIHRFILAGASKRGWASWHAAIADQRVEAVVPFVIDILNMPAVLDHMYRTYGGHWPIAFNAYAQQGITSQLQTPEFAQLVQLQDPLSYLHTPYRKRLSIPKYIVNASGDDFFLPDNTQFFYDALPGSKALRVVPNSGHKDIRAVMVDTLVPFVTRLQQRRSLPQLSDALEAGAIPQIRLRLSERPIRLQLWSASNAQARDFRYACGIRYSATPLELPRGGRITVPVQMPALGWSAYFIEATYADGLVATSQTYVLGKQQYPTQAPPTDNAACSTLPGAAHSAASH</sequence>
<dbReference type="InterPro" id="IPR029058">
    <property type="entry name" value="AB_hydrolase_fold"/>
</dbReference>
<dbReference type="PANTHER" id="PTHR31497:SF0">
    <property type="entry name" value="AUTOCRINE PROLIFERATION REPRESSOR PROTEIN A"/>
    <property type="match status" value="1"/>
</dbReference>
<evidence type="ECO:0000313" key="6">
    <source>
        <dbReference type="Proteomes" id="UP001214201"/>
    </source>
</evidence>
<reference evidence="4 6" key="2">
    <citation type="submission" date="2021-08" db="EMBL/GenBank/DDBJ databases">
        <title>Genome sequences of Xanthomonas cucurbitae isolates from 5 Midwestern US states.</title>
        <authorList>
            <person name="Hind S.R."/>
        </authorList>
    </citation>
    <scope>NUCLEOTIDE SEQUENCE [LARGE SCALE GENOMIC DNA]</scope>
    <source>
        <strain evidence="4 6">OH_261</strain>
    </source>
</reference>
<dbReference type="PIRSF" id="PIRSF014728">
    <property type="entry name" value="PqaA"/>
    <property type="match status" value="1"/>
</dbReference>
<gene>
    <name evidence="4" type="ORF">K6978_14350</name>
    <name evidence="3" type="ORF">XcuCFBP2542_08420</name>
</gene>
<feature type="signal peptide" evidence="2">
    <location>
        <begin position="1"/>
        <end position="21"/>
    </location>
</feature>
<organism evidence="3 5">
    <name type="scientific">Xanthomonas cucurbitae</name>
    <dbReference type="NCBI Taxonomy" id="56453"/>
    <lineage>
        <taxon>Bacteria</taxon>
        <taxon>Pseudomonadati</taxon>
        <taxon>Pseudomonadota</taxon>
        <taxon>Gammaproteobacteria</taxon>
        <taxon>Lysobacterales</taxon>
        <taxon>Lysobacteraceae</taxon>
        <taxon>Xanthomonas</taxon>
    </lineage>
</organism>
<dbReference type="Pfam" id="PF10142">
    <property type="entry name" value="PhoPQ_related"/>
    <property type="match status" value="1"/>
</dbReference>
<name>A0A2S7DSY5_9XANT</name>
<feature type="region of interest" description="Disordered" evidence="1">
    <location>
        <begin position="476"/>
        <end position="496"/>
    </location>
</feature>
<evidence type="ECO:0000256" key="1">
    <source>
        <dbReference type="SAM" id="MobiDB-lite"/>
    </source>
</evidence>
<dbReference type="Proteomes" id="UP000239561">
    <property type="component" value="Unassembled WGS sequence"/>
</dbReference>
<dbReference type="EMBL" id="CP082214">
    <property type="protein sequence ID" value="WDM70577.1"/>
    <property type="molecule type" value="Genomic_DNA"/>
</dbReference>
<evidence type="ECO:0000256" key="2">
    <source>
        <dbReference type="SAM" id="SignalP"/>
    </source>
</evidence>
<evidence type="ECO:0000313" key="5">
    <source>
        <dbReference type="Proteomes" id="UP000239561"/>
    </source>
</evidence>
<evidence type="ECO:0000313" key="3">
    <source>
        <dbReference type="EMBL" id="PPU76901.1"/>
    </source>
</evidence>
<dbReference type="RefSeq" id="WP_104603181.1">
    <property type="nucleotide sequence ID" value="NZ_CP033326.1"/>
</dbReference>
<reference evidence="3 5" key="1">
    <citation type="submission" date="2016-08" db="EMBL/GenBank/DDBJ databases">
        <authorList>
            <person name="Seilhamer J.J."/>
        </authorList>
    </citation>
    <scope>NUCLEOTIDE SEQUENCE [LARGE SCALE GENOMIC DNA]</scope>
    <source>
        <strain evidence="3 5">CFBP2542</strain>
    </source>
</reference>
<dbReference type="PANTHER" id="PTHR31497">
    <property type="entry name" value="AUTOCRINE PROLIFERATION REPRESSOR PROTEIN A"/>
    <property type="match status" value="1"/>
</dbReference>
<keyword evidence="2" id="KW-0732">Signal</keyword>
<protein>
    <submittedName>
        <fullName evidence="3">PhoPQ-regulated protein</fullName>
    </submittedName>
</protein>
<proteinExistence type="predicted"/>
<dbReference type="EMBL" id="MDED01000012">
    <property type="protein sequence ID" value="PPU76901.1"/>
    <property type="molecule type" value="Genomic_DNA"/>
</dbReference>
<evidence type="ECO:0000313" key="4">
    <source>
        <dbReference type="EMBL" id="WDM70577.1"/>
    </source>
</evidence>
<dbReference type="SUPFAM" id="SSF53474">
    <property type="entry name" value="alpha/beta-Hydrolases"/>
    <property type="match status" value="1"/>
</dbReference>
<accession>A0A2S7DSY5</accession>